<organism evidence="2 3">
    <name type="scientific">Propionigenium maris DSM 9537</name>
    <dbReference type="NCBI Taxonomy" id="1123000"/>
    <lineage>
        <taxon>Bacteria</taxon>
        <taxon>Fusobacteriati</taxon>
        <taxon>Fusobacteriota</taxon>
        <taxon>Fusobacteriia</taxon>
        <taxon>Fusobacteriales</taxon>
        <taxon>Fusobacteriaceae</taxon>
        <taxon>Propionigenium</taxon>
    </lineage>
</organism>
<dbReference type="InterPro" id="IPR036388">
    <property type="entry name" value="WH-like_DNA-bd_sf"/>
</dbReference>
<protein>
    <recommendedName>
        <fullName evidence="1">DUF6293 domain-containing protein</fullName>
    </recommendedName>
</protein>
<name>A0A9W6GLY5_9FUSO</name>
<evidence type="ECO:0000259" key="1">
    <source>
        <dbReference type="Pfam" id="PF22665"/>
    </source>
</evidence>
<dbReference type="SUPFAM" id="SSF46785">
    <property type="entry name" value="Winged helix' DNA-binding domain"/>
    <property type="match status" value="1"/>
</dbReference>
<dbReference type="Pfam" id="PF22665">
    <property type="entry name" value="WHD_DUF6293"/>
    <property type="match status" value="1"/>
</dbReference>
<evidence type="ECO:0000313" key="2">
    <source>
        <dbReference type="EMBL" id="GLI56264.1"/>
    </source>
</evidence>
<dbReference type="Proteomes" id="UP001144471">
    <property type="component" value="Unassembled WGS sequence"/>
</dbReference>
<sequence>MSIEELFEIEKVIFSATMEKFGVARHDLKIISACKGSKESLYTLENRHNLDRALTIRRIKVLEAKGFIKRNKVGKAKIIELTDKSEEVIRFIESINILGMLG</sequence>
<accession>A0A9W6GLY5</accession>
<gene>
    <name evidence="2" type="ORF">PM10SUCC1_17780</name>
</gene>
<comment type="caution">
    <text evidence="2">The sequence shown here is derived from an EMBL/GenBank/DDBJ whole genome shotgun (WGS) entry which is preliminary data.</text>
</comment>
<feature type="domain" description="DUF6293" evidence="1">
    <location>
        <begin position="37"/>
        <end position="91"/>
    </location>
</feature>
<dbReference type="InterPro" id="IPR054162">
    <property type="entry name" value="DUF6293_C"/>
</dbReference>
<keyword evidence="3" id="KW-1185">Reference proteome</keyword>
<proteinExistence type="predicted"/>
<dbReference type="RefSeq" id="WP_281835303.1">
    <property type="nucleotide sequence ID" value="NZ_BSDY01000007.1"/>
</dbReference>
<evidence type="ECO:0000313" key="3">
    <source>
        <dbReference type="Proteomes" id="UP001144471"/>
    </source>
</evidence>
<reference evidence="2" key="1">
    <citation type="submission" date="2022-12" db="EMBL/GenBank/DDBJ databases">
        <title>Reference genome sequencing for broad-spectrum identification of bacterial and archaeal isolates by mass spectrometry.</title>
        <authorList>
            <person name="Sekiguchi Y."/>
            <person name="Tourlousse D.M."/>
        </authorList>
    </citation>
    <scope>NUCLEOTIDE SEQUENCE</scope>
    <source>
        <strain evidence="2">10succ1</strain>
    </source>
</reference>
<dbReference type="EMBL" id="BSDY01000007">
    <property type="protein sequence ID" value="GLI56264.1"/>
    <property type="molecule type" value="Genomic_DNA"/>
</dbReference>
<dbReference type="InterPro" id="IPR036390">
    <property type="entry name" value="WH_DNA-bd_sf"/>
</dbReference>
<dbReference type="AlphaFoldDB" id="A0A9W6GLY5"/>
<dbReference type="Gene3D" id="1.10.10.10">
    <property type="entry name" value="Winged helix-like DNA-binding domain superfamily/Winged helix DNA-binding domain"/>
    <property type="match status" value="1"/>
</dbReference>